<sequence>MVFTYVYRGWEWVAHDAHVLTEIAFNPDNSFPFPLSNKYYEIIIVDRRQTINKEENFNHAHAQLENIIERAFGVLKARFPILDKMAPYSVDVQRDVVVACFAVHNFIRKERLNDDLYDLYQVIFEEEGEHEQVSDEINGPS</sequence>
<dbReference type="RefSeq" id="XP_075103346.1">
    <property type="nucleotide sequence ID" value="XM_075247245.1"/>
</dbReference>
<keyword evidence="1" id="KW-1185">Reference proteome</keyword>
<protein>
    <submittedName>
        <fullName evidence="2">Uncharacterized protein LOC142177983</fullName>
    </submittedName>
</protein>
<organism evidence="1 2">
    <name type="scientific">Nicotiana tabacum</name>
    <name type="common">Common tobacco</name>
    <dbReference type="NCBI Taxonomy" id="4097"/>
    <lineage>
        <taxon>Eukaryota</taxon>
        <taxon>Viridiplantae</taxon>
        <taxon>Streptophyta</taxon>
        <taxon>Embryophyta</taxon>
        <taxon>Tracheophyta</taxon>
        <taxon>Spermatophyta</taxon>
        <taxon>Magnoliopsida</taxon>
        <taxon>eudicotyledons</taxon>
        <taxon>Gunneridae</taxon>
        <taxon>Pentapetalae</taxon>
        <taxon>asterids</taxon>
        <taxon>lamiids</taxon>
        <taxon>Solanales</taxon>
        <taxon>Solanaceae</taxon>
        <taxon>Nicotianoideae</taxon>
        <taxon>Nicotianeae</taxon>
        <taxon>Nicotiana</taxon>
    </lineage>
</organism>
<gene>
    <name evidence="2" type="primary">LOC142177983</name>
</gene>
<accession>A0AC58U1J9</accession>
<reference evidence="2" key="2">
    <citation type="submission" date="2025-08" db="UniProtKB">
        <authorList>
            <consortium name="RefSeq"/>
        </authorList>
    </citation>
    <scope>IDENTIFICATION</scope>
    <source>
        <tissue evidence="2">Leaf</tissue>
    </source>
</reference>
<reference evidence="1" key="1">
    <citation type="journal article" date="2014" name="Nat. Commun.">
        <title>The tobacco genome sequence and its comparison with those of tomato and potato.</title>
        <authorList>
            <person name="Sierro N."/>
            <person name="Battey J.N."/>
            <person name="Ouadi S."/>
            <person name="Bakaher N."/>
            <person name="Bovet L."/>
            <person name="Willig A."/>
            <person name="Goepfert S."/>
            <person name="Peitsch M.C."/>
            <person name="Ivanov N.V."/>
        </authorList>
    </citation>
    <scope>NUCLEOTIDE SEQUENCE [LARGE SCALE GENOMIC DNA]</scope>
</reference>
<dbReference type="Proteomes" id="UP000790787">
    <property type="component" value="Chromosome 3"/>
</dbReference>
<name>A0AC58U1J9_TOBAC</name>
<evidence type="ECO:0000313" key="1">
    <source>
        <dbReference type="Proteomes" id="UP000790787"/>
    </source>
</evidence>
<evidence type="ECO:0000313" key="2">
    <source>
        <dbReference type="RefSeq" id="XP_075103346.1"/>
    </source>
</evidence>
<proteinExistence type="predicted"/>